<dbReference type="Proteomes" id="UP000317722">
    <property type="component" value="Unassembled WGS sequence"/>
</dbReference>
<dbReference type="EMBL" id="RCZM01000005">
    <property type="protein sequence ID" value="TPG15046.1"/>
    <property type="molecule type" value="Genomic_DNA"/>
</dbReference>
<keyword evidence="1" id="KW-0812">Transmembrane</keyword>
<keyword evidence="4" id="KW-1185">Reference proteome</keyword>
<reference evidence="3 4" key="1">
    <citation type="journal article" date="2019" name="Environ. Microbiol.">
        <title>Species interactions and distinct microbial communities in high Arctic permafrost affected cryosols are associated with the CH4 and CO2 gas fluxes.</title>
        <authorList>
            <person name="Altshuler I."/>
            <person name="Hamel J."/>
            <person name="Turney S."/>
            <person name="Magnuson E."/>
            <person name="Levesque R."/>
            <person name="Greer C."/>
            <person name="Whyte L.G."/>
        </authorList>
    </citation>
    <scope>NUCLEOTIDE SEQUENCE [LARGE SCALE GENOMIC DNA]</scope>
    <source>
        <strain evidence="3 4">S9.3A</strain>
    </source>
</reference>
<evidence type="ECO:0000259" key="2">
    <source>
        <dbReference type="Pfam" id="PF03779"/>
    </source>
</evidence>
<name>A0A502CTB3_9MICO</name>
<accession>A0A502CTB3</accession>
<proteinExistence type="predicted"/>
<evidence type="ECO:0000313" key="3">
    <source>
        <dbReference type="EMBL" id="TPG15046.1"/>
    </source>
</evidence>
<feature type="transmembrane region" description="Helical" evidence="1">
    <location>
        <begin position="36"/>
        <end position="52"/>
    </location>
</feature>
<feature type="transmembrane region" description="Helical" evidence="1">
    <location>
        <begin position="85"/>
        <end position="106"/>
    </location>
</feature>
<sequence length="119" mass="12554">MKRWTHPQDLVALIAGAYAALSPLWTTTTGRATTTMVVLGVITAALALIELVRPDMMSVEGLTALMGALMIAAPWVMGFSGTRPVAWTSWIAGAVVLVVGAADLQVTRSHHRGTMATSH</sequence>
<organism evidence="3 4">
    <name type="scientific">Pedococcus bigeumensis</name>
    <dbReference type="NCBI Taxonomy" id="433644"/>
    <lineage>
        <taxon>Bacteria</taxon>
        <taxon>Bacillati</taxon>
        <taxon>Actinomycetota</taxon>
        <taxon>Actinomycetes</taxon>
        <taxon>Micrococcales</taxon>
        <taxon>Intrasporangiaceae</taxon>
        <taxon>Pedococcus</taxon>
    </lineage>
</organism>
<dbReference type="Pfam" id="PF03779">
    <property type="entry name" value="SPW"/>
    <property type="match status" value="1"/>
</dbReference>
<protein>
    <recommendedName>
        <fullName evidence="2">SPW repeat-containing integral membrane domain-containing protein</fullName>
    </recommendedName>
</protein>
<dbReference type="InterPro" id="IPR005530">
    <property type="entry name" value="SPW"/>
</dbReference>
<keyword evidence="1" id="KW-1133">Transmembrane helix</keyword>
<dbReference type="AlphaFoldDB" id="A0A502CTB3"/>
<feature type="domain" description="SPW repeat-containing integral membrane" evidence="2">
    <location>
        <begin position="8"/>
        <end position="101"/>
    </location>
</feature>
<keyword evidence="1" id="KW-0472">Membrane</keyword>
<dbReference type="RefSeq" id="WP_140742526.1">
    <property type="nucleotide sequence ID" value="NZ_RCZM01000005.1"/>
</dbReference>
<dbReference type="OrthoDB" id="32521at2"/>
<comment type="caution">
    <text evidence="3">The sequence shown here is derived from an EMBL/GenBank/DDBJ whole genome shotgun (WGS) entry which is preliminary data.</text>
</comment>
<feature type="transmembrane region" description="Helical" evidence="1">
    <location>
        <begin position="59"/>
        <end position="79"/>
    </location>
</feature>
<gene>
    <name evidence="3" type="ORF">EAH86_16090</name>
</gene>
<evidence type="ECO:0000256" key="1">
    <source>
        <dbReference type="SAM" id="Phobius"/>
    </source>
</evidence>
<evidence type="ECO:0000313" key="4">
    <source>
        <dbReference type="Proteomes" id="UP000317722"/>
    </source>
</evidence>